<feature type="domain" description="ABC transporter" evidence="3">
    <location>
        <begin position="7"/>
        <end position="235"/>
    </location>
</feature>
<sequence>MNESVSIEIKNLSKRFRTKSRSFLALTQINLSDHNREPLGLIGRNGSGKTTLLKILGGIYRPTSGVVELSDSVIYFSGRNDHLKGRLTVSENIRLAGALFGLSDLSQDKDTNQVADFAGLTKPSLTLLRQLSSGQKARLNFAIFRHYVRRLKPGIILLDEIISENLDQDFRQIALAEIKAWIRADRKIIVASHDLTWLEQFCPRSIWLENGQIAGDGPTGEIVKSYFNVSETPTKAKEPLYVFCHVPKCGGTTIGAHLKHNFTKQEIIQLYNLFFTDKDKSMRQPTKAEILKLVAEEKKKKPTLKVIFGHQVYYGIHELFPEREVRYVTFLRHPISRIVSEYNHEVMSVRGERLGEDVWKQLHRKNLLNQGKLLDFRDWVARRGSWSSLNFLNSFFSDRKTRTKDLSQKNLDRVISNLDKFYFIGLTENKKDYYLFYRLLGLSKFLPNQNISKKYFVLGPNPDPVLIKKIEEKKFLDLELYRQAVKLNKDYKEKKGLTEESYPEIGAYYQSSRYLWQHFKFDWSEKINLLKKLGLSFLPRIN</sequence>
<dbReference type="GO" id="GO:0016020">
    <property type="term" value="C:membrane"/>
    <property type="evidence" value="ECO:0007669"/>
    <property type="project" value="InterPro"/>
</dbReference>
<dbReference type="EMBL" id="PCYK01000014">
    <property type="protein sequence ID" value="PIR46017.1"/>
    <property type="molecule type" value="Genomic_DNA"/>
</dbReference>
<evidence type="ECO:0000256" key="1">
    <source>
        <dbReference type="ARBA" id="ARBA00022741"/>
    </source>
</evidence>
<dbReference type="SUPFAM" id="SSF52540">
    <property type="entry name" value="P-loop containing nucleoside triphosphate hydrolases"/>
    <property type="match status" value="2"/>
</dbReference>
<name>A0A2H0RHS9_9BACT</name>
<evidence type="ECO:0000313" key="5">
    <source>
        <dbReference type="Proteomes" id="UP000230431"/>
    </source>
</evidence>
<dbReference type="PANTHER" id="PTHR46743:SF2">
    <property type="entry name" value="TEICHOIC ACIDS EXPORT ATP-BINDING PROTEIN TAGH"/>
    <property type="match status" value="1"/>
</dbReference>
<dbReference type="Pfam" id="PF03567">
    <property type="entry name" value="Sulfotransfer_2"/>
    <property type="match status" value="1"/>
</dbReference>
<dbReference type="PANTHER" id="PTHR46743">
    <property type="entry name" value="TEICHOIC ACIDS EXPORT ATP-BINDING PROTEIN TAGH"/>
    <property type="match status" value="1"/>
</dbReference>
<dbReference type="InterPro" id="IPR003439">
    <property type="entry name" value="ABC_transporter-like_ATP-bd"/>
</dbReference>
<dbReference type="SMART" id="SM00382">
    <property type="entry name" value="AAA"/>
    <property type="match status" value="1"/>
</dbReference>
<dbReference type="InterPro" id="IPR005331">
    <property type="entry name" value="Sulfotransferase"/>
</dbReference>
<accession>A0A2H0RHS9</accession>
<dbReference type="InterPro" id="IPR003593">
    <property type="entry name" value="AAA+_ATPase"/>
</dbReference>
<dbReference type="Proteomes" id="UP000230431">
    <property type="component" value="Unassembled WGS sequence"/>
</dbReference>
<proteinExistence type="predicted"/>
<evidence type="ECO:0000256" key="2">
    <source>
        <dbReference type="ARBA" id="ARBA00022840"/>
    </source>
</evidence>
<dbReference type="GO" id="GO:0016887">
    <property type="term" value="F:ATP hydrolysis activity"/>
    <property type="evidence" value="ECO:0007669"/>
    <property type="project" value="InterPro"/>
</dbReference>
<organism evidence="4 5">
    <name type="scientific">Candidatus Vogelbacteria bacterium CG10_big_fil_rev_8_21_14_0_10_49_38</name>
    <dbReference type="NCBI Taxonomy" id="1975043"/>
    <lineage>
        <taxon>Bacteria</taxon>
        <taxon>Candidatus Vogeliibacteriota</taxon>
    </lineage>
</organism>
<reference evidence="4 5" key="1">
    <citation type="submission" date="2017-09" db="EMBL/GenBank/DDBJ databases">
        <title>Depth-based differentiation of microbial function through sediment-hosted aquifers and enrichment of novel symbionts in the deep terrestrial subsurface.</title>
        <authorList>
            <person name="Probst A.J."/>
            <person name="Ladd B."/>
            <person name="Jarett J.K."/>
            <person name="Geller-Mcgrath D.E."/>
            <person name="Sieber C.M."/>
            <person name="Emerson J.B."/>
            <person name="Anantharaman K."/>
            <person name="Thomas B.C."/>
            <person name="Malmstrom R."/>
            <person name="Stieglmeier M."/>
            <person name="Klingl A."/>
            <person name="Woyke T."/>
            <person name="Ryan C.M."/>
            <person name="Banfield J.F."/>
        </authorList>
    </citation>
    <scope>NUCLEOTIDE SEQUENCE [LARGE SCALE GENOMIC DNA]</scope>
    <source>
        <strain evidence="4">CG10_big_fil_rev_8_21_14_0_10_49_38</strain>
    </source>
</reference>
<evidence type="ECO:0000313" key="4">
    <source>
        <dbReference type="EMBL" id="PIR46017.1"/>
    </source>
</evidence>
<keyword evidence="2" id="KW-0067">ATP-binding</keyword>
<dbReference type="InterPro" id="IPR050683">
    <property type="entry name" value="Bact_Polysacc_Export_ATP-bd"/>
</dbReference>
<dbReference type="Gene3D" id="3.40.50.300">
    <property type="entry name" value="P-loop containing nucleotide triphosphate hydrolases"/>
    <property type="match status" value="2"/>
</dbReference>
<protein>
    <recommendedName>
        <fullName evidence="3">ABC transporter domain-containing protein</fullName>
    </recommendedName>
</protein>
<comment type="caution">
    <text evidence="4">The sequence shown here is derived from an EMBL/GenBank/DDBJ whole genome shotgun (WGS) entry which is preliminary data.</text>
</comment>
<gene>
    <name evidence="4" type="ORF">COV08_01950</name>
</gene>
<dbReference type="GO" id="GO:0008146">
    <property type="term" value="F:sulfotransferase activity"/>
    <property type="evidence" value="ECO:0007669"/>
    <property type="project" value="InterPro"/>
</dbReference>
<dbReference type="AlphaFoldDB" id="A0A2H0RHS9"/>
<dbReference type="InterPro" id="IPR027417">
    <property type="entry name" value="P-loop_NTPase"/>
</dbReference>
<dbReference type="PROSITE" id="PS50893">
    <property type="entry name" value="ABC_TRANSPORTER_2"/>
    <property type="match status" value="1"/>
</dbReference>
<dbReference type="Pfam" id="PF00005">
    <property type="entry name" value="ABC_tran"/>
    <property type="match status" value="1"/>
</dbReference>
<dbReference type="GO" id="GO:0005524">
    <property type="term" value="F:ATP binding"/>
    <property type="evidence" value="ECO:0007669"/>
    <property type="project" value="UniProtKB-KW"/>
</dbReference>
<keyword evidence="1" id="KW-0547">Nucleotide-binding</keyword>
<evidence type="ECO:0000259" key="3">
    <source>
        <dbReference type="PROSITE" id="PS50893"/>
    </source>
</evidence>